<reference evidence="3" key="1">
    <citation type="submission" date="2016-03" db="EMBL/GenBank/DDBJ databases">
        <authorList>
            <person name="Devillers Hugo."/>
        </authorList>
    </citation>
    <scope>NUCLEOTIDE SEQUENCE [LARGE SCALE GENOMIC DNA]</scope>
</reference>
<keyword evidence="3" id="KW-1185">Reference proteome</keyword>
<dbReference type="PANTHER" id="PTHR43482">
    <property type="entry name" value="PROTEIN AST1-RELATED"/>
    <property type="match status" value="1"/>
</dbReference>
<dbReference type="CDD" id="cd08247">
    <property type="entry name" value="AST1_like"/>
    <property type="match status" value="1"/>
</dbReference>
<dbReference type="OrthoDB" id="201656at2759"/>
<evidence type="ECO:0000313" key="2">
    <source>
        <dbReference type="EMBL" id="SCU95176.1"/>
    </source>
</evidence>
<dbReference type="SUPFAM" id="SSF50129">
    <property type="entry name" value="GroES-like"/>
    <property type="match status" value="1"/>
</dbReference>
<sequence>MADRILANRDEFLRTQTIEHDAPVPKEIPQEELMRRMPRPLRHVKYIPVKNLVYFSKNNPPAFSYETKIKIPLAKDKLVVQVRNAGLNPVDLKIMNSYTRNMNRGVGFGCEFSGVVTEVGENLHGKWKEGDEVFGVYYHPNLGHGTAQSSIEVTPSKDVVLHKPSNIGFAAASGTLFCLGAAYNILDSLESKGQLSEKANVLINGGTTSVAMFAIQLLKYHYRIPNKLVLLCSEYGATILKSHFPDLCDELIFVNYVMSAGRIHKPLQDMINNRETISYDAETGQPISTPYDQGKFSIILDFIGGYQLLGHTDVLLAKNGAYVTTVGDYRADYTKDVYNAWDNPSANARKVFGRLLWTFDYTHFHFDPNAKYVSKNDWAEKCVELLESEVVKCIVDKVYDWKNFQEALDYLRKGHSHGKVILEVERF</sequence>
<dbReference type="FunFam" id="3.90.180.10:FF:000038">
    <property type="entry name" value="Ast1p"/>
    <property type="match status" value="1"/>
</dbReference>
<evidence type="ECO:0000313" key="3">
    <source>
        <dbReference type="Proteomes" id="UP000191144"/>
    </source>
</evidence>
<dbReference type="InterPro" id="IPR020843">
    <property type="entry name" value="ER"/>
</dbReference>
<dbReference type="PANTHER" id="PTHR43482:SF1">
    <property type="entry name" value="PROTEIN AST1-RELATED"/>
    <property type="match status" value="1"/>
</dbReference>
<dbReference type="Proteomes" id="UP000191144">
    <property type="component" value="Chromosome F"/>
</dbReference>
<dbReference type="Gene3D" id="3.40.50.720">
    <property type="entry name" value="NAD(P)-binding Rossmann-like Domain"/>
    <property type="match status" value="2"/>
</dbReference>
<dbReference type="InterPro" id="IPR013154">
    <property type="entry name" value="ADH-like_N"/>
</dbReference>
<proteinExistence type="predicted"/>
<dbReference type="AlphaFoldDB" id="A0A1G4JW87"/>
<gene>
    <name evidence="2" type="ORF">LAME_0F11056G</name>
</gene>
<dbReference type="EMBL" id="LT598477">
    <property type="protein sequence ID" value="SCU95176.1"/>
    <property type="molecule type" value="Genomic_DNA"/>
</dbReference>
<dbReference type="InterPro" id="IPR052585">
    <property type="entry name" value="Lipid_raft_assoc_Zn_ADH"/>
</dbReference>
<evidence type="ECO:0000259" key="1">
    <source>
        <dbReference type="SMART" id="SM00829"/>
    </source>
</evidence>
<dbReference type="Pfam" id="PF13602">
    <property type="entry name" value="ADH_zinc_N_2"/>
    <property type="match status" value="1"/>
</dbReference>
<organism evidence="2 3">
    <name type="scientific">Lachancea meyersii CBS 8951</name>
    <dbReference type="NCBI Taxonomy" id="1266667"/>
    <lineage>
        <taxon>Eukaryota</taxon>
        <taxon>Fungi</taxon>
        <taxon>Dikarya</taxon>
        <taxon>Ascomycota</taxon>
        <taxon>Saccharomycotina</taxon>
        <taxon>Saccharomycetes</taxon>
        <taxon>Saccharomycetales</taxon>
        <taxon>Saccharomycetaceae</taxon>
        <taxon>Lachancea</taxon>
    </lineage>
</organism>
<dbReference type="Gene3D" id="3.90.180.10">
    <property type="entry name" value="Medium-chain alcohol dehydrogenases, catalytic domain"/>
    <property type="match status" value="2"/>
</dbReference>
<name>A0A1G4JW87_9SACH</name>
<dbReference type="Pfam" id="PF08240">
    <property type="entry name" value="ADH_N"/>
    <property type="match status" value="1"/>
</dbReference>
<feature type="domain" description="Enoyl reductase (ER)" evidence="1">
    <location>
        <begin position="58"/>
        <end position="422"/>
    </location>
</feature>
<accession>A0A1G4JW87</accession>
<dbReference type="GO" id="GO:0016491">
    <property type="term" value="F:oxidoreductase activity"/>
    <property type="evidence" value="ECO:0007669"/>
    <property type="project" value="InterPro"/>
</dbReference>
<dbReference type="InterPro" id="IPR011032">
    <property type="entry name" value="GroES-like_sf"/>
</dbReference>
<protein>
    <submittedName>
        <fullName evidence="2">LAME_0F11056g1_1</fullName>
    </submittedName>
</protein>
<dbReference type="SMART" id="SM00829">
    <property type="entry name" value="PKS_ER"/>
    <property type="match status" value="1"/>
</dbReference>